<keyword evidence="3" id="KW-1185">Reference proteome</keyword>
<evidence type="ECO:0000313" key="3">
    <source>
        <dbReference type="Proteomes" id="UP001486626"/>
    </source>
</evidence>
<feature type="non-terminal residue" evidence="2">
    <location>
        <position position="1"/>
    </location>
</feature>
<dbReference type="PANTHER" id="PTHR45527">
    <property type="entry name" value="NONRIBOSOMAL PEPTIDE SYNTHETASE"/>
    <property type="match status" value="1"/>
</dbReference>
<reference evidence="2 3" key="1">
    <citation type="journal article" date="2024" name="FEMS Microbiol. Lett.">
        <title>Xanthomonas protegens sp. nov., a novel rice seed-associated bacterium, provides in vivo protection against X. oryzae pv. oryzae, the bacterial leaf blight pathogen.</title>
        <authorList>
            <person name="Rana R."/>
            <person name="Sharma A."/>
            <person name="Madhavan V.N."/>
            <person name="Korpole S."/>
            <person name="Sonti R.V."/>
            <person name="Patel H.K."/>
            <person name="Patil P.B."/>
        </authorList>
    </citation>
    <scope>NUCLEOTIDE SEQUENCE [LARGE SCALE GENOMIC DNA]</scope>
    <source>
        <strain evidence="2 3">PPL118</strain>
    </source>
</reference>
<name>A0ABU9LG77_9XANT</name>
<proteinExistence type="predicted"/>
<organism evidence="2 3">
    <name type="scientific">Xanthomonas protegens</name>
    <dbReference type="NCBI Taxonomy" id="3380705"/>
    <lineage>
        <taxon>Bacteria</taxon>
        <taxon>Pseudomonadati</taxon>
        <taxon>Pseudomonadota</taxon>
        <taxon>Gammaproteobacteria</taxon>
        <taxon>Lysobacterales</taxon>
        <taxon>Lysobacteraceae</taxon>
        <taxon>Xanthomonas</taxon>
    </lineage>
</organism>
<dbReference type="InterPro" id="IPR000873">
    <property type="entry name" value="AMP-dep_synth/lig_dom"/>
</dbReference>
<sequence>AMVETLLGVLKAGAAYVPMAPDLPWARVAFMLEDAQPALLIADASAQVPDAPGVPLARLETMAEALSAHADHAPALAGMEATQLAYVIYTSGTTGTPKGVQVSHRNVVNFCCWCRDAGLLAAGVRMTQFAPYTFDASAGEIFAGLLGGAELHLLDEETIQSPQRLQAYLLEQQIGFAALPPAYLQQLDPALAPAGMKLLTAGSAPTPELVRRWAG</sequence>
<dbReference type="Proteomes" id="UP001486626">
    <property type="component" value="Unassembled WGS sequence"/>
</dbReference>
<evidence type="ECO:0000313" key="2">
    <source>
        <dbReference type="EMBL" id="MEL4893824.1"/>
    </source>
</evidence>
<dbReference type="EMBL" id="JAQJCQ010000037">
    <property type="protein sequence ID" value="MEL4893824.1"/>
    <property type="molecule type" value="Genomic_DNA"/>
</dbReference>
<dbReference type="SUPFAM" id="SSF56801">
    <property type="entry name" value="Acetyl-CoA synthetase-like"/>
    <property type="match status" value="1"/>
</dbReference>
<dbReference type="PANTHER" id="PTHR45527:SF1">
    <property type="entry name" value="FATTY ACID SYNTHASE"/>
    <property type="match status" value="1"/>
</dbReference>
<dbReference type="Pfam" id="PF00501">
    <property type="entry name" value="AMP-binding"/>
    <property type="match status" value="1"/>
</dbReference>
<accession>A0ABU9LG77</accession>
<dbReference type="InterPro" id="IPR020459">
    <property type="entry name" value="AMP-binding"/>
</dbReference>
<dbReference type="PROSITE" id="PS00455">
    <property type="entry name" value="AMP_BINDING"/>
    <property type="match status" value="1"/>
</dbReference>
<comment type="caution">
    <text evidence="2">The sequence shown here is derived from an EMBL/GenBank/DDBJ whole genome shotgun (WGS) entry which is preliminary data.</text>
</comment>
<dbReference type="PRINTS" id="PR00154">
    <property type="entry name" value="AMPBINDING"/>
</dbReference>
<gene>
    <name evidence="2" type="ORF">PIQ37_20620</name>
</gene>
<dbReference type="RefSeq" id="WP_342074897.1">
    <property type="nucleotide sequence ID" value="NZ_JAQJCQ010000037.1"/>
</dbReference>
<protein>
    <submittedName>
        <fullName evidence="2">AMP-binding protein</fullName>
    </submittedName>
</protein>
<dbReference type="Gene3D" id="3.40.50.980">
    <property type="match status" value="2"/>
</dbReference>
<dbReference type="InterPro" id="IPR020845">
    <property type="entry name" value="AMP-binding_CS"/>
</dbReference>
<evidence type="ECO:0000259" key="1">
    <source>
        <dbReference type="Pfam" id="PF00501"/>
    </source>
</evidence>
<feature type="non-terminal residue" evidence="2">
    <location>
        <position position="215"/>
    </location>
</feature>
<feature type="domain" description="AMP-dependent synthetase/ligase" evidence="1">
    <location>
        <begin position="2"/>
        <end position="213"/>
    </location>
</feature>